<evidence type="ECO:0000313" key="2">
    <source>
        <dbReference type="Proteomes" id="UP000176389"/>
    </source>
</evidence>
<organism evidence="1 2">
    <name type="scientific">Candidatus Woykebacteria bacterium RBG_16_43_9</name>
    <dbReference type="NCBI Taxonomy" id="1802596"/>
    <lineage>
        <taxon>Bacteria</taxon>
        <taxon>Candidatus Woykeibacteriota</taxon>
    </lineage>
</organism>
<name>A0A1G1WBX4_9BACT</name>
<dbReference type="EMBL" id="MHCS01000052">
    <property type="protein sequence ID" value="OGY25192.1"/>
    <property type="molecule type" value="Genomic_DNA"/>
</dbReference>
<dbReference type="STRING" id="1802596.A2Z11_01775"/>
<evidence type="ECO:0000313" key="1">
    <source>
        <dbReference type="EMBL" id="OGY25192.1"/>
    </source>
</evidence>
<dbReference type="Proteomes" id="UP000176389">
    <property type="component" value="Unassembled WGS sequence"/>
</dbReference>
<protein>
    <submittedName>
        <fullName evidence="1">Uncharacterized protein</fullName>
    </submittedName>
</protein>
<reference evidence="1 2" key="1">
    <citation type="journal article" date="2016" name="Nat. Commun.">
        <title>Thousands of microbial genomes shed light on interconnected biogeochemical processes in an aquifer system.</title>
        <authorList>
            <person name="Anantharaman K."/>
            <person name="Brown C.T."/>
            <person name="Hug L.A."/>
            <person name="Sharon I."/>
            <person name="Castelle C.J."/>
            <person name="Probst A.J."/>
            <person name="Thomas B.C."/>
            <person name="Singh A."/>
            <person name="Wilkins M.J."/>
            <person name="Karaoz U."/>
            <person name="Brodie E.L."/>
            <person name="Williams K.H."/>
            <person name="Hubbard S.S."/>
            <person name="Banfield J.F."/>
        </authorList>
    </citation>
    <scope>NUCLEOTIDE SEQUENCE [LARGE SCALE GENOMIC DNA]</scope>
</reference>
<accession>A0A1G1WBX4</accession>
<comment type="caution">
    <text evidence="1">The sequence shown here is derived from an EMBL/GenBank/DDBJ whole genome shotgun (WGS) entry which is preliminary data.</text>
</comment>
<sequence>MISKGIFFDLGVYSPEENADQLAEKIAEIVGMKGEDCAKVWGRVSKLLDDPKFRETLKDQLS</sequence>
<dbReference type="AlphaFoldDB" id="A0A1G1WBX4"/>
<gene>
    <name evidence="1" type="ORF">A2Z11_01775</name>
</gene>
<proteinExistence type="predicted"/>